<dbReference type="KEGG" id="pbh:AAW51_2813"/>
<dbReference type="STRING" id="413882.AAW51_2813"/>
<feature type="active site" evidence="9 10">
    <location>
        <position position="80"/>
    </location>
</feature>
<dbReference type="EMBL" id="CP011371">
    <property type="protein sequence ID" value="AKJ29504.1"/>
    <property type="molecule type" value="Genomic_DNA"/>
</dbReference>
<evidence type="ECO:0000256" key="9">
    <source>
        <dbReference type="HAMAP-Rule" id="MF_00417"/>
    </source>
</evidence>
<evidence type="ECO:0000256" key="11">
    <source>
        <dbReference type="PROSITE-ProRule" id="PRU10077"/>
    </source>
</evidence>
<dbReference type="GO" id="GO:0005829">
    <property type="term" value="C:cytosol"/>
    <property type="evidence" value="ECO:0007669"/>
    <property type="project" value="InterPro"/>
</dbReference>
<dbReference type="OrthoDB" id="9779738at2"/>
<proteinExistence type="inferred from homology"/>
<accession>A0A0G3BJ76</accession>
<dbReference type="CDD" id="cd00501">
    <property type="entry name" value="Peptidase_C15"/>
    <property type="match status" value="1"/>
</dbReference>
<dbReference type="GO" id="GO:0016920">
    <property type="term" value="F:pyroglutamyl-peptidase activity"/>
    <property type="evidence" value="ECO:0007669"/>
    <property type="project" value="UniProtKB-UniRule"/>
</dbReference>
<dbReference type="PROSITE" id="PS01334">
    <property type="entry name" value="PYRASE_CYS"/>
    <property type="match status" value="1"/>
</dbReference>
<dbReference type="PATRIC" id="fig|413882.6.peg.2935"/>
<dbReference type="InterPro" id="IPR029762">
    <property type="entry name" value="PGP-I_bact-type"/>
</dbReference>
<evidence type="ECO:0000256" key="8">
    <source>
        <dbReference type="ARBA" id="ARBA00022807"/>
    </source>
</evidence>
<protein>
    <recommendedName>
        <fullName evidence="9">Pyrrolidone-carboxylate peptidase</fullName>
        <ecNumber evidence="9">3.4.19.3</ecNumber>
    </recommendedName>
    <alternativeName>
        <fullName evidence="9">5-oxoprolyl-peptidase</fullName>
    </alternativeName>
    <alternativeName>
        <fullName evidence="9">Pyroglutamyl-peptidase I</fullName>
        <shortName evidence="9">PGP-I</shortName>
        <shortName evidence="9">Pyrase</shortName>
    </alternativeName>
</protein>
<comment type="subunit">
    <text evidence="9">Homotetramer.</text>
</comment>
<dbReference type="PANTHER" id="PTHR23402">
    <property type="entry name" value="PROTEASE FAMILY C15 PYROGLUTAMYL-PEPTIDASE I-RELATED"/>
    <property type="match status" value="1"/>
</dbReference>
<dbReference type="RefSeq" id="WP_047195107.1">
    <property type="nucleotide sequence ID" value="NZ_CP011371.1"/>
</dbReference>
<dbReference type="Pfam" id="PF01470">
    <property type="entry name" value="Peptidase_C15"/>
    <property type="match status" value="1"/>
</dbReference>
<feature type="active site" evidence="9">
    <location>
        <position position="167"/>
    </location>
</feature>
<comment type="subcellular location">
    <subcellularLocation>
        <location evidence="3 9">Cytoplasm</location>
    </subcellularLocation>
</comment>
<dbReference type="GO" id="GO:0006508">
    <property type="term" value="P:proteolysis"/>
    <property type="evidence" value="ECO:0007669"/>
    <property type="project" value="UniProtKB-KW"/>
</dbReference>
<evidence type="ECO:0000256" key="1">
    <source>
        <dbReference type="ARBA" id="ARBA00001770"/>
    </source>
</evidence>
<dbReference type="NCBIfam" id="TIGR00504">
    <property type="entry name" value="pyro_pdase"/>
    <property type="match status" value="1"/>
</dbReference>
<organism evidence="12 13">
    <name type="scientific">Caldimonas brevitalea</name>
    <dbReference type="NCBI Taxonomy" id="413882"/>
    <lineage>
        <taxon>Bacteria</taxon>
        <taxon>Pseudomonadati</taxon>
        <taxon>Pseudomonadota</taxon>
        <taxon>Betaproteobacteria</taxon>
        <taxon>Burkholderiales</taxon>
        <taxon>Sphaerotilaceae</taxon>
        <taxon>Caldimonas</taxon>
    </lineage>
</organism>
<dbReference type="AlphaFoldDB" id="A0A0G3BJ76"/>
<dbReference type="InterPro" id="IPR000816">
    <property type="entry name" value="Peptidase_C15"/>
</dbReference>
<feature type="active site" evidence="9 11">
    <location>
        <position position="143"/>
    </location>
</feature>
<evidence type="ECO:0000313" key="13">
    <source>
        <dbReference type="Proteomes" id="UP000035352"/>
    </source>
</evidence>
<dbReference type="PIRSF" id="PIRSF015592">
    <property type="entry name" value="Prld-crbxl_pptds"/>
    <property type="match status" value="1"/>
</dbReference>
<evidence type="ECO:0000256" key="2">
    <source>
        <dbReference type="ARBA" id="ARBA00002280"/>
    </source>
</evidence>
<keyword evidence="13" id="KW-1185">Reference proteome</keyword>
<keyword evidence="5 9" id="KW-0963">Cytoplasm</keyword>
<keyword evidence="7 9" id="KW-0378">Hydrolase</keyword>
<dbReference type="FunFam" id="3.40.630.20:FF:000001">
    <property type="entry name" value="Pyrrolidone-carboxylate peptidase"/>
    <property type="match status" value="1"/>
</dbReference>
<dbReference type="PROSITE" id="PS01333">
    <property type="entry name" value="PYRASE_GLU"/>
    <property type="match status" value="1"/>
</dbReference>
<dbReference type="HAMAP" id="MF_00417">
    <property type="entry name" value="Pyrrolid_peptidase"/>
    <property type="match status" value="1"/>
</dbReference>
<comment type="similarity">
    <text evidence="4 9">Belongs to the peptidase C15 family.</text>
</comment>
<dbReference type="InterPro" id="IPR033693">
    <property type="entry name" value="PGPEP1_Glu_AS"/>
</dbReference>
<sequence length="215" mass="22766">MKSVLLTGFEPFDRETVNPSIEAVLAVEAAGICGVRLVTAELPCAFDTSAEQMRRLLEQHRPDLIVAVGQAGGRTELTLERVAINLDDARIPDNAGAQPIDRPVVAGGPAAYFSSLPLKATVQALRKGGIPASVSYTAGTFVCNHLFYALMHEVATLQRVCRAGFVHVPYLPAQAAAHPGQPSMALATMVEGLRLVVSTALSVAQDTRESAGQLH</sequence>
<comment type="function">
    <text evidence="2 9">Removes 5-oxoproline from various penultimate amino acid residues except L-proline.</text>
</comment>
<dbReference type="InterPro" id="IPR036440">
    <property type="entry name" value="Peptidase_C15-like_sf"/>
</dbReference>
<dbReference type="NCBIfam" id="NF009676">
    <property type="entry name" value="PRK13197.1"/>
    <property type="match status" value="1"/>
</dbReference>
<comment type="catalytic activity">
    <reaction evidence="1 9 10">
        <text>Release of an N-terminal pyroglutamyl group from a polypeptide, the second amino acid generally not being Pro.</text>
        <dbReference type="EC" id="3.4.19.3"/>
    </reaction>
</comment>
<evidence type="ECO:0000256" key="3">
    <source>
        <dbReference type="ARBA" id="ARBA00004496"/>
    </source>
</evidence>
<dbReference type="SUPFAM" id="SSF53182">
    <property type="entry name" value="Pyrrolidone carboxyl peptidase (pyroglutamate aminopeptidase)"/>
    <property type="match status" value="1"/>
</dbReference>
<dbReference type="PRINTS" id="PR00706">
    <property type="entry name" value="PYROGLUPTASE"/>
</dbReference>
<keyword evidence="8 9" id="KW-0788">Thiol protease</keyword>
<evidence type="ECO:0000256" key="7">
    <source>
        <dbReference type="ARBA" id="ARBA00022801"/>
    </source>
</evidence>
<dbReference type="PANTHER" id="PTHR23402:SF1">
    <property type="entry name" value="PYROGLUTAMYL-PEPTIDASE I"/>
    <property type="match status" value="1"/>
</dbReference>
<dbReference type="Gene3D" id="3.40.630.20">
    <property type="entry name" value="Peptidase C15, pyroglutamyl peptidase I-like"/>
    <property type="match status" value="1"/>
</dbReference>
<gene>
    <name evidence="9" type="primary">pcp</name>
    <name evidence="12" type="ORF">AAW51_2813</name>
</gene>
<reference evidence="12 13" key="1">
    <citation type="submission" date="2015-05" db="EMBL/GenBank/DDBJ databases">
        <authorList>
            <person name="Tang B."/>
            <person name="Yu Y."/>
        </authorList>
    </citation>
    <scope>NUCLEOTIDE SEQUENCE [LARGE SCALE GENOMIC DNA]</scope>
    <source>
        <strain evidence="12 13">DSM 7029</strain>
    </source>
</reference>
<dbReference type="EC" id="3.4.19.3" evidence="9"/>
<dbReference type="InterPro" id="IPR033694">
    <property type="entry name" value="PGPEP1_Cys_AS"/>
</dbReference>
<keyword evidence="6 9" id="KW-0645">Protease</keyword>
<evidence type="ECO:0000256" key="5">
    <source>
        <dbReference type="ARBA" id="ARBA00022490"/>
    </source>
</evidence>
<evidence type="ECO:0000256" key="6">
    <source>
        <dbReference type="ARBA" id="ARBA00022670"/>
    </source>
</evidence>
<dbReference type="InterPro" id="IPR016125">
    <property type="entry name" value="Peptidase_C15-like"/>
</dbReference>
<evidence type="ECO:0000256" key="10">
    <source>
        <dbReference type="PROSITE-ProRule" id="PRU10076"/>
    </source>
</evidence>
<evidence type="ECO:0000313" key="12">
    <source>
        <dbReference type="EMBL" id="AKJ29504.1"/>
    </source>
</evidence>
<dbReference type="Proteomes" id="UP000035352">
    <property type="component" value="Chromosome"/>
</dbReference>
<name>A0A0G3BJ76_9BURK</name>
<evidence type="ECO:0000256" key="4">
    <source>
        <dbReference type="ARBA" id="ARBA00006641"/>
    </source>
</evidence>